<name>A0AAQ4CVL8_9CREN</name>
<accession>A0AAQ4CVL8</accession>
<dbReference type="Proteomes" id="UP001319921">
    <property type="component" value="Chromosome"/>
</dbReference>
<organism evidence="1 2">
    <name type="scientific">Saccharolobus caldissimus</name>
    <dbReference type="NCBI Taxonomy" id="1702097"/>
    <lineage>
        <taxon>Archaea</taxon>
        <taxon>Thermoproteota</taxon>
        <taxon>Thermoprotei</taxon>
        <taxon>Sulfolobales</taxon>
        <taxon>Sulfolobaceae</taxon>
        <taxon>Saccharolobus</taxon>
    </lineage>
</organism>
<evidence type="ECO:0000313" key="2">
    <source>
        <dbReference type="Proteomes" id="UP001319921"/>
    </source>
</evidence>
<keyword evidence="2" id="KW-1185">Reference proteome</keyword>
<dbReference type="RefSeq" id="WP_229570370.1">
    <property type="nucleotide sequence ID" value="NZ_AP025226.1"/>
</dbReference>
<sequence>MKEAVVLFSVIAESSTPISIQYAEQLLIIVSSILETTFIVSLPSKFPKVSMWN</sequence>
<gene>
    <name evidence="1" type="ORF">SACC_28660</name>
</gene>
<dbReference type="GeneID" id="68867595"/>
<evidence type="ECO:0000313" key="1">
    <source>
        <dbReference type="EMBL" id="BDB99849.1"/>
    </source>
</evidence>
<dbReference type="AlphaFoldDB" id="A0AAQ4CVL8"/>
<dbReference type="KEGG" id="scas:SACC_28660"/>
<proteinExistence type="predicted"/>
<dbReference type="EMBL" id="AP025226">
    <property type="protein sequence ID" value="BDB99849.1"/>
    <property type="molecule type" value="Genomic_DNA"/>
</dbReference>
<reference evidence="1 2" key="1">
    <citation type="journal article" date="2022" name="Microbiol. Resour. Announc.">
        <title>Complete Genome Sequence of the Hyperthermophilic and Acidophilic Archaeon Saccharolobus caldissimus Strain HS-3T.</title>
        <authorList>
            <person name="Sakai H.D."/>
            <person name="Kurosawa N."/>
        </authorList>
    </citation>
    <scope>NUCLEOTIDE SEQUENCE [LARGE SCALE GENOMIC DNA]</scope>
    <source>
        <strain evidence="1 2">JCM32116</strain>
    </source>
</reference>
<protein>
    <submittedName>
        <fullName evidence="1">Uncharacterized protein</fullName>
    </submittedName>
</protein>